<dbReference type="InterPro" id="IPR002110">
    <property type="entry name" value="Ankyrin_rpt"/>
</dbReference>
<dbReference type="InterPro" id="IPR036770">
    <property type="entry name" value="Ankyrin_rpt-contain_sf"/>
</dbReference>
<evidence type="ECO:0008006" key="7">
    <source>
        <dbReference type="Google" id="ProtNLM"/>
    </source>
</evidence>
<evidence type="ECO:0000313" key="5">
    <source>
        <dbReference type="EMBL" id="KAF4617025.1"/>
    </source>
</evidence>
<feature type="repeat" description="ANK" evidence="3">
    <location>
        <begin position="268"/>
        <end position="300"/>
    </location>
</feature>
<keyword evidence="6" id="KW-1185">Reference proteome</keyword>
<evidence type="ECO:0000256" key="1">
    <source>
        <dbReference type="ARBA" id="ARBA00022737"/>
    </source>
</evidence>
<dbReference type="Proteomes" id="UP000566819">
    <property type="component" value="Unassembled WGS sequence"/>
</dbReference>
<dbReference type="PANTHER" id="PTHR24198:SF165">
    <property type="entry name" value="ANKYRIN REPEAT-CONTAINING PROTEIN-RELATED"/>
    <property type="match status" value="1"/>
</dbReference>
<evidence type="ECO:0000313" key="6">
    <source>
        <dbReference type="Proteomes" id="UP000566819"/>
    </source>
</evidence>
<evidence type="ECO:0000256" key="4">
    <source>
        <dbReference type="SAM" id="MobiDB-lite"/>
    </source>
</evidence>
<dbReference type="Pfam" id="PF00023">
    <property type="entry name" value="Ank"/>
    <property type="match status" value="1"/>
</dbReference>
<evidence type="ECO:0000256" key="2">
    <source>
        <dbReference type="ARBA" id="ARBA00023043"/>
    </source>
</evidence>
<reference evidence="5 6" key="1">
    <citation type="submission" date="2020-03" db="EMBL/GenBank/DDBJ databases">
        <title>Draft Genome Sequence of Cudoniella acicularis.</title>
        <authorList>
            <person name="Buettner E."/>
            <person name="Kellner H."/>
        </authorList>
    </citation>
    <scope>NUCLEOTIDE SEQUENCE [LARGE SCALE GENOMIC DNA]</scope>
    <source>
        <strain evidence="5 6">DSM 108380</strain>
    </source>
</reference>
<keyword evidence="1" id="KW-0677">Repeat</keyword>
<dbReference type="PROSITE" id="PS50088">
    <property type="entry name" value="ANK_REPEAT"/>
    <property type="match status" value="1"/>
</dbReference>
<dbReference type="AlphaFoldDB" id="A0A8H4VQV7"/>
<dbReference type="Gene3D" id="1.25.40.20">
    <property type="entry name" value="Ankyrin repeat-containing domain"/>
    <property type="match status" value="1"/>
</dbReference>
<comment type="caution">
    <text evidence="5">The sequence shown here is derived from an EMBL/GenBank/DDBJ whole genome shotgun (WGS) entry which is preliminary data.</text>
</comment>
<sequence>MSSQRPPALVQPTPKWLGDDIESAPYDLTQNDFDAFKSVGDDSPVTRAAANPNPNVLRALLRHGQVSYWDWVAPIIFAGGMEGQLPPPPPPTWPTESFSPHTVQKYNFPSEGINSPLLQAINSQLPENIATLCEKGALPNGIDIDTLEDFSSLFLRFRPSIPDYYDLDGDWTGREEFLSCMDRAQDVLLTEEEIEERSYQIVPFWCDSYPEAAQLQKNATSIPSLVAAARGSIAIFETLEKAGASTSFWLSSFEQNEVSDPPWTSSLALFTPFHAAIEERNLEMVKHLLKGGFNPNVQPLMAITKCFPPLAAAVALCESPWNEDAFQELSSHPQIDFNLRTPVYQVHFLHFATARLDVRILRRVMGNISLSSAGVTALGHALLHVACLPENEHYIQKHSKKIFESINEVRDLVPAHMRMSDFVQQPPDERTFTAYFEAQDEVVELLIESRTQELGRKDVHGNTALHYLAGHKIPNTVLIEKLRVLPGGEEVWTSCENKCGYTPKDLFEDGEK</sequence>
<feature type="region of interest" description="Disordered" evidence="4">
    <location>
        <begin position="1"/>
        <end position="23"/>
    </location>
</feature>
<dbReference type="PANTHER" id="PTHR24198">
    <property type="entry name" value="ANKYRIN REPEAT AND PROTEIN KINASE DOMAIN-CONTAINING PROTEIN"/>
    <property type="match status" value="1"/>
</dbReference>
<dbReference type="EMBL" id="JAAMPI010002216">
    <property type="protein sequence ID" value="KAF4617025.1"/>
    <property type="molecule type" value="Genomic_DNA"/>
</dbReference>
<dbReference type="SMART" id="SM00248">
    <property type="entry name" value="ANK"/>
    <property type="match status" value="2"/>
</dbReference>
<organism evidence="5 6">
    <name type="scientific">Cudoniella acicularis</name>
    <dbReference type="NCBI Taxonomy" id="354080"/>
    <lineage>
        <taxon>Eukaryota</taxon>
        <taxon>Fungi</taxon>
        <taxon>Dikarya</taxon>
        <taxon>Ascomycota</taxon>
        <taxon>Pezizomycotina</taxon>
        <taxon>Leotiomycetes</taxon>
        <taxon>Helotiales</taxon>
        <taxon>Tricladiaceae</taxon>
        <taxon>Cudoniella</taxon>
    </lineage>
</organism>
<accession>A0A8H4VQV7</accession>
<dbReference type="SUPFAM" id="SSF48403">
    <property type="entry name" value="Ankyrin repeat"/>
    <property type="match status" value="2"/>
</dbReference>
<dbReference type="OrthoDB" id="2980193at2759"/>
<gene>
    <name evidence="5" type="ORF">G7Y89_g15124</name>
</gene>
<protein>
    <recommendedName>
        <fullName evidence="7">Ankyrin</fullName>
    </recommendedName>
</protein>
<evidence type="ECO:0000256" key="3">
    <source>
        <dbReference type="PROSITE-ProRule" id="PRU00023"/>
    </source>
</evidence>
<name>A0A8H4VQV7_9HELO</name>
<proteinExistence type="predicted"/>
<keyword evidence="2 3" id="KW-0040">ANK repeat</keyword>